<dbReference type="GO" id="GO:0017108">
    <property type="term" value="F:5'-flap endonuclease activity"/>
    <property type="evidence" value="ECO:0007669"/>
    <property type="project" value="TreeGrafter"/>
</dbReference>
<protein>
    <submittedName>
        <fullName evidence="13">HCL289Cp</fullName>
    </submittedName>
</protein>
<dbReference type="AlphaFoldDB" id="A0A120K1Y3"/>
<dbReference type="PRINTS" id="PR00853">
    <property type="entry name" value="XPGRADSUPER"/>
</dbReference>
<feature type="domain" description="XPG N-terminal" evidence="12">
    <location>
        <begin position="1"/>
        <end position="100"/>
    </location>
</feature>
<dbReference type="InterPro" id="IPR036279">
    <property type="entry name" value="5-3_exonuclease_C_sf"/>
</dbReference>
<dbReference type="GO" id="GO:0005634">
    <property type="term" value="C:nucleus"/>
    <property type="evidence" value="ECO:0007669"/>
    <property type="project" value="UniProtKB-SubCell"/>
</dbReference>
<proteinExistence type="predicted"/>
<dbReference type="InterPro" id="IPR008918">
    <property type="entry name" value="HhH2"/>
</dbReference>
<feature type="region of interest" description="Disordered" evidence="10">
    <location>
        <begin position="455"/>
        <end position="477"/>
    </location>
</feature>
<evidence type="ECO:0000259" key="12">
    <source>
        <dbReference type="SMART" id="SM00485"/>
    </source>
</evidence>
<sequence>MGISGLLPQLKSIQEPITLQRYSSQSLAIDGYAWLHRSAHSCAMELCMGLPTEKYIQFFVKKLNMLRNKYNINPYLVFDGDSLQVKSGTESKRREKREQNRIEALNFWAKGDKKKGIEFFQKSIDITPEMTKAVIDYCEKQGFNYIVAPYEADSQLVYLEKTGLVQGIISEDSDLLVFGCRRLLTKLNDYGECIEISRDDFHHLDKKFPLGLLSDSQIRSMVCLSGCDYTAGIPQVGLVTAMKLVRTHKEMDKILLKINRDGKWNVPRNFLKEFKFADFAFQYQRVYCPIRRKLVTLNEIPEQLHGNPELYECIGKAIHKDTGEKCVITDDNMINHEIHSRIANGELNPFDHRVSLVSRELSLKLASKPNFAISPNPTSAVKPISSYYRKAAVVPTVTAVVPTVTAVINHMPKLVAANVHEKESRLDRIIKKRKLAADVGIVTAKQNTSEMSSFFASKSNSTPASPPVGNENNTAEEDVSEVLEELPEVEEDPLRTPFFSATISTKNRTLPLGNTADSQLIISPLPEQTPLSPQRSNVLREAKVSPQPHILKENTTTDCRPSLIGRTILQSFMYRSGPELTTRPRIPLGKCDTNSKIPLPRKKNLTKLNKRMIGITSGENSNLKKQSDSHRQDTIIQPTAKHISLASARNVSNSSQNRAVSCHAVTGGTRQVSLSDFLYKG</sequence>
<comment type="subcellular location">
    <subcellularLocation>
        <location evidence="2">Nucleus</location>
    </subcellularLocation>
</comment>
<dbReference type="InterPro" id="IPR006084">
    <property type="entry name" value="XPG/Rad2"/>
</dbReference>
<evidence type="ECO:0000256" key="1">
    <source>
        <dbReference type="ARBA" id="ARBA00001946"/>
    </source>
</evidence>
<keyword evidence="7" id="KW-0460">Magnesium</keyword>
<evidence type="ECO:0000256" key="10">
    <source>
        <dbReference type="SAM" id="MobiDB-lite"/>
    </source>
</evidence>
<evidence type="ECO:0000256" key="3">
    <source>
        <dbReference type="ARBA" id="ARBA00022722"/>
    </source>
</evidence>
<feature type="domain" description="XPG-I" evidence="11">
    <location>
        <begin position="139"/>
        <end position="210"/>
    </location>
</feature>
<keyword evidence="3" id="KW-0540">Nuclease</keyword>
<keyword evidence="9" id="KW-0539">Nucleus</keyword>
<comment type="cofactor">
    <cofactor evidence="1">
        <name>Mg(2+)</name>
        <dbReference type="ChEBI" id="CHEBI:18420"/>
    </cofactor>
</comment>
<dbReference type="SMART" id="SM00484">
    <property type="entry name" value="XPGI"/>
    <property type="match status" value="1"/>
</dbReference>
<keyword evidence="14" id="KW-1185">Reference proteome</keyword>
<gene>
    <name evidence="13" type="ORF">AW171_hschr31718</name>
</gene>
<evidence type="ECO:0000313" key="13">
    <source>
        <dbReference type="EMBL" id="AMD19862.1"/>
    </source>
</evidence>
<dbReference type="GO" id="GO:0008409">
    <property type="term" value="F:5'-3' exonuclease activity"/>
    <property type="evidence" value="ECO:0007669"/>
    <property type="project" value="UniProtKB-ARBA"/>
</dbReference>
<dbReference type="PANTHER" id="PTHR11081:SF65">
    <property type="entry name" value="DNA DAMAGE-INDUCIBLE PROTEIN DIN7-RELATED"/>
    <property type="match status" value="1"/>
</dbReference>
<keyword evidence="5" id="KW-0227">DNA damage</keyword>
<name>A0A120K1Y3_9SACH</name>
<evidence type="ECO:0000256" key="8">
    <source>
        <dbReference type="ARBA" id="ARBA00023204"/>
    </source>
</evidence>
<dbReference type="GeneID" id="28723082"/>
<dbReference type="GO" id="GO:0006281">
    <property type="term" value="P:DNA repair"/>
    <property type="evidence" value="ECO:0007669"/>
    <property type="project" value="UniProtKB-KW"/>
</dbReference>
<dbReference type="SMART" id="SM00485">
    <property type="entry name" value="XPGN"/>
    <property type="match status" value="1"/>
</dbReference>
<dbReference type="FunFam" id="3.40.50.1010:FF:000002">
    <property type="entry name" value="Exonuclease 1, putative"/>
    <property type="match status" value="1"/>
</dbReference>
<keyword evidence="8" id="KW-0234">DNA repair</keyword>
<keyword evidence="6" id="KW-0378">Hydrolase</keyword>
<evidence type="ECO:0000256" key="7">
    <source>
        <dbReference type="ARBA" id="ARBA00022842"/>
    </source>
</evidence>
<evidence type="ECO:0000256" key="6">
    <source>
        <dbReference type="ARBA" id="ARBA00022801"/>
    </source>
</evidence>
<evidence type="ECO:0000259" key="11">
    <source>
        <dbReference type="SMART" id="SM00484"/>
    </source>
</evidence>
<dbReference type="SMART" id="SM00279">
    <property type="entry name" value="HhH2"/>
    <property type="match status" value="1"/>
</dbReference>
<dbReference type="SUPFAM" id="SSF88723">
    <property type="entry name" value="PIN domain-like"/>
    <property type="match status" value="1"/>
</dbReference>
<evidence type="ECO:0000256" key="4">
    <source>
        <dbReference type="ARBA" id="ARBA00022723"/>
    </source>
</evidence>
<dbReference type="STRING" id="45286.A0A120K1Y3"/>
<dbReference type="EMBL" id="CP014243">
    <property type="protein sequence ID" value="AMD19862.1"/>
    <property type="molecule type" value="Genomic_DNA"/>
</dbReference>
<dbReference type="InterPro" id="IPR006086">
    <property type="entry name" value="XPG-I_dom"/>
</dbReference>
<dbReference type="OrthoDB" id="26491at2759"/>
<dbReference type="Gene3D" id="1.10.150.20">
    <property type="entry name" value="5' to 3' exonuclease, C-terminal subdomain"/>
    <property type="match status" value="1"/>
</dbReference>
<dbReference type="GO" id="GO:0046872">
    <property type="term" value="F:metal ion binding"/>
    <property type="evidence" value="ECO:0007669"/>
    <property type="project" value="UniProtKB-KW"/>
</dbReference>
<evidence type="ECO:0000256" key="2">
    <source>
        <dbReference type="ARBA" id="ARBA00004123"/>
    </source>
</evidence>
<dbReference type="InterPro" id="IPR044752">
    <property type="entry name" value="PIN-like_EXO1"/>
</dbReference>
<dbReference type="GO" id="GO:0003677">
    <property type="term" value="F:DNA binding"/>
    <property type="evidence" value="ECO:0007669"/>
    <property type="project" value="InterPro"/>
</dbReference>
<dbReference type="FunFam" id="1.10.150.20:FF:000011">
    <property type="entry name" value="exonuclease 1"/>
    <property type="match status" value="1"/>
</dbReference>
<dbReference type="Gene3D" id="3.40.50.1010">
    <property type="entry name" value="5'-nuclease"/>
    <property type="match status" value="1"/>
</dbReference>
<dbReference type="RefSeq" id="XP_017986858.1">
    <property type="nucleotide sequence ID" value="XM_018131254.1"/>
</dbReference>
<dbReference type="Pfam" id="PF00867">
    <property type="entry name" value="XPG_I"/>
    <property type="match status" value="1"/>
</dbReference>
<evidence type="ECO:0000313" key="14">
    <source>
        <dbReference type="Proteomes" id="UP000243052"/>
    </source>
</evidence>
<dbReference type="Proteomes" id="UP000243052">
    <property type="component" value="Chromosome iii"/>
</dbReference>
<reference evidence="13 14" key="1">
    <citation type="submission" date="2016-01" db="EMBL/GenBank/DDBJ databases">
        <title>Genome sequence of the yeast Holleya sinecauda.</title>
        <authorList>
            <person name="Dietrich F.S."/>
        </authorList>
    </citation>
    <scope>NUCLEOTIDE SEQUENCE [LARGE SCALE GENOMIC DNA]</scope>
    <source>
        <strain evidence="13 14">ATCC 58844</strain>
    </source>
</reference>
<dbReference type="CDD" id="cd09857">
    <property type="entry name" value="PIN_EXO1"/>
    <property type="match status" value="1"/>
</dbReference>
<evidence type="ECO:0000256" key="5">
    <source>
        <dbReference type="ARBA" id="ARBA00022763"/>
    </source>
</evidence>
<dbReference type="PANTHER" id="PTHR11081">
    <property type="entry name" value="FLAP ENDONUCLEASE FAMILY MEMBER"/>
    <property type="match status" value="1"/>
</dbReference>
<dbReference type="InterPro" id="IPR029060">
    <property type="entry name" value="PIN-like_dom_sf"/>
</dbReference>
<dbReference type="InterPro" id="IPR006085">
    <property type="entry name" value="XPG_DNA_repair_N"/>
</dbReference>
<dbReference type="SUPFAM" id="SSF47807">
    <property type="entry name" value="5' to 3' exonuclease, C-terminal subdomain"/>
    <property type="match status" value="1"/>
</dbReference>
<evidence type="ECO:0000256" key="9">
    <source>
        <dbReference type="ARBA" id="ARBA00023242"/>
    </source>
</evidence>
<accession>A0A120K1Y3</accession>
<dbReference type="Pfam" id="PF00752">
    <property type="entry name" value="XPG_N"/>
    <property type="match status" value="1"/>
</dbReference>
<organism evidence="13 14">
    <name type="scientific">Eremothecium sinecaudum</name>
    <dbReference type="NCBI Taxonomy" id="45286"/>
    <lineage>
        <taxon>Eukaryota</taxon>
        <taxon>Fungi</taxon>
        <taxon>Dikarya</taxon>
        <taxon>Ascomycota</taxon>
        <taxon>Saccharomycotina</taxon>
        <taxon>Saccharomycetes</taxon>
        <taxon>Saccharomycetales</taxon>
        <taxon>Saccharomycetaceae</taxon>
        <taxon>Eremothecium</taxon>
    </lineage>
</organism>
<keyword evidence="4" id="KW-0479">Metal-binding</keyword>